<dbReference type="Proteomes" id="UP000085678">
    <property type="component" value="Unplaced"/>
</dbReference>
<evidence type="ECO:0000313" key="3">
    <source>
        <dbReference type="Proteomes" id="UP000085678"/>
    </source>
</evidence>
<dbReference type="OrthoDB" id="9991972at2759"/>
<evidence type="ECO:0000256" key="2">
    <source>
        <dbReference type="ARBA" id="ARBA00022946"/>
    </source>
</evidence>
<dbReference type="Gene3D" id="1.25.70.10">
    <property type="entry name" value="Transcription termination factor 3, mitochondrial"/>
    <property type="match status" value="1"/>
</dbReference>
<dbReference type="RefSeq" id="XP_013389233.1">
    <property type="nucleotide sequence ID" value="XM_013533779.2"/>
</dbReference>
<dbReference type="InterPro" id="IPR038538">
    <property type="entry name" value="MTERF_sf"/>
</dbReference>
<gene>
    <name evidence="4 5 6 7" type="primary">LOC106157962</name>
</gene>
<dbReference type="GeneID" id="106157962"/>
<reference evidence="4 5" key="1">
    <citation type="submission" date="2025-04" db="UniProtKB">
        <authorList>
            <consortium name="RefSeq"/>
        </authorList>
    </citation>
    <scope>IDENTIFICATION</scope>
    <source>
        <tissue evidence="4 5">Gonads</tissue>
    </source>
</reference>
<dbReference type="RefSeq" id="XP_013389231.1">
    <property type="nucleotide sequence ID" value="XM_013533777.2"/>
</dbReference>
<dbReference type="InterPro" id="IPR003690">
    <property type="entry name" value="MTERF"/>
</dbReference>
<dbReference type="STRING" id="7574.A0A1S3HT84"/>
<evidence type="ECO:0000313" key="7">
    <source>
        <dbReference type="RefSeq" id="XP_013389234.1"/>
    </source>
</evidence>
<evidence type="ECO:0000313" key="6">
    <source>
        <dbReference type="RefSeq" id="XP_013389233.1"/>
    </source>
</evidence>
<dbReference type="RefSeq" id="XP_013389234.1">
    <property type="nucleotide sequence ID" value="XM_013533780.2"/>
</dbReference>
<dbReference type="GO" id="GO:0003676">
    <property type="term" value="F:nucleic acid binding"/>
    <property type="evidence" value="ECO:0007669"/>
    <property type="project" value="InterPro"/>
</dbReference>
<comment type="similarity">
    <text evidence="1">Belongs to the mTERF family.</text>
</comment>
<dbReference type="Pfam" id="PF02536">
    <property type="entry name" value="mTERF"/>
    <property type="match status" value="1"/>
</dbReference>
<evidence type="ECO:0000313" key="4">
    <source>
        <dbReference type="RefSeq" id="XP_013389231.1"/>
    </source>
</evidence>
<organism evidence="3 6">
    <name type="scientific">Lingula anatina</name>
    <name type="common">Brachiopod</name>
    <name type="synonym">Lingula unguis</name>
    <dbReference type="NCBI Taxonomy" id="7574"/>
    <lineage>
        <taxon>Eukaryota</taxon>
        <taxon>Metazoa</taxon>
        <taxon>Spiralia</taxon>
        <taxon>Lophotrochozoa</taxon>
        <taxon>Brachiopoda</taxon>
        <taxon>Linguliformea</taxon>
        <taxon>Lingulata</taxon>
        <taxon>Lingulida</taxon>
        <taxon>Linguloidea</taxon>
        <taxon>Lingulidae</taxon>
        <taxon>Lingula</taxon>
    </lineage>
</organism>
<keyword evidence="2" id="KW-0809">Transit peptide</keyword>
<dbReference type="RefSeq" id="XP_013389232.1">
    <property type="nucleotide sequence ID" value="XM_013533778.1"/>
</dbReference>
<evidence type="ECO:0000313" key="5">
    <source>
        <dbReference type="RefSeq" id="XP_013389232.1"/>
    </source>
</evidence>
<name>A0A1S3HT84_LINAN</name>
<proteinExistence type="inferred from homology"/>
<accession>A0A1S3HT84</accession>
<protein>
    <submittedName>
        <fullName evidence="4 5">Uncharacterized protein LOC106157962</fullName>
    </submittedName>
</protein>
<evidence type="ECO:0000256" key="1">
    <source>
        <dbReference type="ARBA" id="ARBA00007692"/>
    </source>
</evidence>
<dbReference type="KEGG" id="lak:106157962"/>
<dbReference type="AlphaFoldDB" id="A0A1S3HT84"/>
<keyword evidence="3" id="KW-1185">Reference proteome</keyword>
<sequence length="448" mass="51883">MSRLNISLLSSCGFATRNKIFQRGHLPAQLVWSKSNTNCVPIPRSVVLSKGITSVDAYRPVEIPVGYRAYSRKGRISLNHQEEEEVDLALEEHPEEELGLFMERMRVEEEEDAATKQKQVLPQVADAVEEDKSFLEEYFAWGLSQNEDGQNNLEYDYDDELEHEIEIMLHIDTHKENRKLVDALCKMNPSFNKNRERLSQQVAVLLRIGCKGGDILEFYEREPELIKVDTKRWEEVIDALHFTKFDSFQILQLIDDDIDIMKYGRDHMYNVFSLLRSFGIDHSKINSVVLRCPELLTTPTKTLLTNFHQLKTMFTNRHQRVIILRSPGVMVAQPEDTKAIYDYVLNTMKLEVKDMLLGRLFDHSLDHVRKRHQFLLRAGVYHTPGKATVSEHHHGNPNLKLMLDTSDRAFSEDVAGLTFEEYKVFCKMMNAEFEEENLERDGSNDGSS</sequence>